<feature type="region of interest" description="Disordered" evidence="1">
    <location>
        <begin position="583"/>
        <end position="634"/>
    </location>
</feature>
<dbReference type="PANTHER" id="PTHR33487">
    <property type="entry name" value="CILIA- AND FLAGELLA-ASSOCIATED PROTEIN 54"/>
    <property type="match status" value="1"/>
</dbReference>
<accession>A0A1I8FSP1</accession>
<dbReference type="WBParaSite" id="maker-unitig_44967-snap-gene-0.3-mRNA-1">
    <property type="protein sequence ID" value="maker-unitig_44967-snap-gene-0.3-mRNA-1"/>
    <property type="gene ID" value="maker-unitig_44967-snap-gene-0.3"/>
</dbReference>
<protein>
    <submittedName>
        <fullName evidence="3">Protein kinase domain-containing protein</fullName>
    </submittedName>
</protein>
<evidence type="ECO:0000313" key="2">
    <source>
        <dbReference type="Proteomes" id="UP000095280"/>
    </source>
</evidence>
<keyword evidence="2" id="KW-1185">Reference proteome</keyword>
<dbReference type="GO" id="GO:0060271">
    <property type="term" value="P:cilium assembly"/>
    <property type="evidence" value="ECO:0007669"/>
    <property type="project" value="TreeGrafter"/>
</dbReference>
<reference evidence="3" key="1">
    <citation type="submission" date="2016-11" db="UniProtKB">
        <authorList>
            <consortium name="WormBaseParasite"/>
        </authorList>
    </citation>
    <scope>IDENTIFICATION</scope>
</reference>
<feature type="region of interest" description="Disordered" evidence="1">
    <location>
        <begin position="75"/>
        <end position="114"/>
    </location>
</feature>
<proteinExistence type="predicted"/>
<dbReference type="AlphaFoldDB" id="A0A1I8FSP1"/>
<evidence type="ECO:0000313" key="3">
    <source>
        <dbReference type="WBParaSite" id="maker-unitig_44967-snap-gene-0.3-mRNA-1"/>
    </source>
</evidence>
<name>A0A1I8FSP1_9PLAT</name>
<dbReference type="Proteomes" id="UP000095280">
    <property type="component" value="Unplaced"/>
</dbReference>
<evidence type="ECO:0000256" key="1">
    <source>
        <dbReference type="SAM" id="MobiDB-lite"/>
    </source>
</evidence>
<organism evidence="2 3">
    <name type="scientific">Macrostomum lignano</name>
    <dbReference type="NCBI Taxonomy" id="282301"/>
    <lineage>
        <taxon>Eukaryota</taxon>
        <taxon>Metazoa</taxon>
        <taxon>Spiralia</taxon>
        <taxon>Lophotrochozoa</taxon>
        <taxon>Platyhelminthes</taxon>
        <taxon>Rhabditophora</taxon>
        <taxon>Macrostomorpha</taxon>
        <taxon>Macrostomida</taxon>
        <taxon>Macrostomidae</taxon>
        <taxon>Macrostomum</taxon>
    </lineage>
</organism>
<feature type="compositionally biased region" description="Low complexity" evidence="1">
    <location>
        <begin position="587"/>
        <end position="614"/>
    </location>
</feature>
<dbReference type="PANTHER" id="PTHR33487:SF1">
    <property type="entry name" value="CILIA- AND FLAGELLA-ASSOCIATED PROTEIN 54"/>
    <property type="match status" value="1"/>
</dbReference>
<sequence length="634" mass="68132">NRYCELTTPLIGPSAVWLIGVLENGGRAAPQPHYRSCWRQREDRLSAVSRDYLELQLAAQLRAARYGDFVRRVPTSAGPTSSTSKSLRHARQLGPAVHGRPARRASRVSPSVRASSGVQFRDVNGQAADPRCVQIDELRKGGRLHKAATAKVSTAVVVEAYEKAIELLSAKKAEKLSGPGLQGAGLPAAAPGAAQRRLFYWSECLDCLLGAGGVWGCILGGHRAASNIAQYIMSSDLGLRLDCCFLAARLLQGPVPQLAAAPAVRQRIRHCEVTNLMPGVSLLGNRFRADVRVWEAALSFVIRGAVESRAQYGCAAAAQPSTCLGHRSRRDLHRSVKGRIKRLEVLTSLSLYSEACATLKQLLKFRTTETKRRTKSLLCEENLHAVDKLSHRRLTPALAALYGHNLVCKVTVAQASLLCSIASTVQALPEKISFDTAVELDPALLLSPERGRRGGGGGAGGGGAKRSMAGKFQTEDLKQPKSPIGLAQLALQQQSRQLTPEILKFLLLRASGDSLQAILDSLLPARDDDDQVSAALNATELELAVNCLLGLSRAARERHHARTAARFAQRALRLLAMSDLLSPTAKSSDPSDQPQLAQQSSQSPSKSSSQAADSPARRSSRTSPAAPDWTLELG</sequence>